<comment type="caution">
    <text evidence="1">The sequence shown here is derived from an EMBL/GenBank/DDBJ whole genome shotgun (WGS) entry which is preliminary data.</text>
</comment>
<accession>A0AAD5LP36</accession>
<dbReference type="Gene3D" id="2.20.25.690">
    <property type="match status" value="1"/>
</dbReference>
<name>A0AAD5LP36_PYTIN</name>
<dbReference type="AlphaFoldDB" id="A0AAD5LP36"/>
<protein>
    <submittedName>
        <fullName evidence="1">Uncharacterized protein</fullName>
    </submittedName>
</protein>
<evidence type="ECO:0000313" key="1">
    <source>
        <dbReference type="EMBL" id="KAJ0389040.1"/>
    </source>
</evidence>
<proteinExistence type="predicted"/>
<sequence>MFPRALVDRIKKERKEKFDAKQRAAVNAVQVELAEWAQKNSPTTSDAAALRAKKDLQARLAVLDDLQKSYSDVGPVYDAVVFFDGEHWRAALDTAESGDFTGVAALTDFKQHPECRL</sequence>
<reference evidence="1" key="1">
    <citation type="submission" date="2021-12" db="EMBL/GenBank/DDBJ databases">
        <title>Prjna785345.</title>
        <authorList>
            <person name="Rujirawat T."/>
            <person name="Krajaejun T."/>
        </authorList>
    </citation>
    <scope>NUCLEOTIDE SEQUENCE</scope>
    <source>
        <strain evidence="1">Pi057C3</strain>
    </source>
</reference>
<dbReference type="Proteomes" id="UP001209570">
    <property type="component" value="Unassembled WGS sequence"/>
</dbReference>
<dbReference type="EMBL" id="JAKCXM010005157">
    <property type="protein sequence ID" value="KAJ0389040.1"/>
    <property type="molecule type" value="Genomic_DNA"/>
</dbReference>
<keyword evidence="2" id="KW-1185">Reference proteome</keyword>
<gene>
    <name evidence="1" type="ORF">P43SY_010365</name>
</gene>
<organism evidence="1 2">
    <name type="scientific">Pythium insidiosum</name>
    <name type="common">Pythiosis disease agent</name>
    <dbReference type="NCBI Taxonomy" id="114742"/>
    <lineage>
        <taxon>Eukaryota</taxon>
        <taxon>Sar</taxon>
        <taxon>Stramenopiles</taxon>
        <taxon>Oomycota</taxon>
        <taxon>Peronosporomycetes</taxon>
        <taxon>Pythiales</taxon>
        <taxon>Pythiaceae</taxon>
        <taxon>Pythium</taxon>
    </lineage>
</organism>
<evidence type="ECO:0000313" key="2">
    <source>
        <dbReference type="Proteomes" id="UP001209570"/>
    </source>
</evidence>